<dbReference type="EMBL" id="CP033893">
    <property type="protein sequence ID" value="QDL34505.1"/>
    <property type="molecule type" value="Genomic_DNA"/>
</dbReference>
<dbReference type="AlphaFoldDB" id="A0A515D262"/>
<name>A0A515D262_SERLI</name>
<organism evidence="1 2">
    <name type="scientific">Serratia liquefaciens</name>
    <dbReference type="NCBI Taxonomy" id="614"/>
    <lineage>
        <taxon>Bacteria</taxon>
        <taxon>Pseudomonadati</taxon>
        <taxon>Pseudomonadota</taxon>
        <taxon>Gammaproteobacteria</taxon>
        <taxon>Enterobacterales</taxon>
        <taxon>Yersiniaceae</taxon>
        <taxon>Serratia</taxon>
    </lineage>
</organism>
<protein>
    <submittedName>
        <fullName evidence="1">Uncharacterized protein</fullName>
    </submittedName>
</protein>
<evidence type="ECO:0000313" key="2">
    <source>
        <dbReference type="Proteomes" id="UP000317572"/>
    </source>
</evidence>
<sequence length="94" mass="10870">MQKPRAFIKMLQRWRFLRMFTQLAQPITAAQVQQDAENLYVAVCHDTNALRVNMVAQGYDPKLVDEATSKIIERSFTSMDMKGTRPLRCSSYLV</sequence>
<dbReference type="Proteomes" id="UP000317572">
    <property type="component" value="Chromosome"/>
</dbReference>
<gene>
    <name evidence="1" type="ORF">EGO53_23220</name>
</gene>
<reference evidence="1 2" key="1">
    <citation type="submission" date="2018-11" db="EMBL/GenBank/DDBJ databases">
        <title>The first complete genome of Serratia liquefaciens isolated from metalophyte plant revel distinctness adaptive mechanisms in an extreme habitat.</title>
        <authorList>
            <person name="Caneschi W.L."/>
            <person name="Sanchez A.B."/>
            <person name="Felestrino E.B."/>
            <person name="Assis R.A.B."/>
            <person name="Lemes C.G.C."/>
            <person name="Cordeiro I.F."/>
            <person name="Fonseca N.P."/>
            <person name="Villa M."/>
            <person name="Vieira I.T."/>
            <person name="Moraes L.A."/>
            <person name="Kamino L.H.Y."/>
            <person name="do Carmo F."/>
            <person name="Garcia C.M."/>
            <person name="Almeida N.F."/>
            <person name="Silva R.S."/>
            <person name="Ferro J.A."/>
            <person name="Ferro M.I.T."/>
            <person name="Varani A.M."/>
            <person name="Ferreira R.M."/>
            <person name="dos Santos V.L."/>
            <person name="Silva U.C."/>
            <person name="Setubal J.C."/>
            <person name="Moreira L.M."/>
        </authorList>
    </citation>
    <scope>NUCLEOTIDE SEQUENCE [LARGE SCALE GENOMIC DNA]</scope>
    <source>
        <strain evidence="1 2">FG3</strain>
    </source>
</reference>
<evidence type="ECO:0000313" key="1">
    <source>
        <dbReference type="EMBL" id="QDL34505.1"/>
    </source>
</evidence>
<accession>A0A515D262</accession>
<proteinExistence type="predicted"/>